<organism evidence="2 3">
    <name type="scientific">Dryococelus australis</name>
    <dbReference type="NCBI Taxonomy" id="614101"/>
    <lineage>
        <taxon>Eukaryota</taxon>
        <taxon>Metazoa</taxon>
        <taxon>Ecdysozoa</taxon>
        <taxon>Arthropoda</taxon>
        <taxon>Hexapoda</taxon>
        <taxon>Insecta</taxon>
        <taxon>Pterygota</taxon>
        <taxon>Neoptera</taxon>
        <taxon>Polyneoptera</taxon>
        <taxon>Phasmatodea</taxon>
        <taxon>Verophasmatodea</taxon>
        <taxon>Anareolatae</taxon>
        <taxon>Phasmatidae</taxon>
        <taxon>Eurycanthinae</taxon>
        <taxon>Dryococelus</taxon>
    </lineage>
</organism>
<dbReference type="PANTHER" id="PTHR33332">
    <property type="entry name" value="REVERSE TRANSCRIPTASE DOMAIN-CONTAINING PROTEIN"/>
    <property type="match status" value="1"/>
</dbReference>
<dbReference type="PROSITE" id="PS50878">
    <property type="entry name" value="RT_POL"/>
    <property type="match status" value="1"/>
</dbReference>
<feature type="non-terminal residue" evidence="2">
    <location>
        <position position="94"/>
    </location>
</feature>
<proteinExistence type="predicted"/>
<evidence type="ECO:0000313" key="2">
    <source>
        <dbReference type="EMBL" id="KAJ8882160.1"/>
    </source>
</evidence>
<comment type="caution">
    <text evidence="2">The sequence shown here is derived from an EMBL/GenBank/DDBJ whole genome shotgun (WGS) entry which is preliminary data.</text>
</comment>
<dbReference type="EMBL" id="JARBHB010000006">
    <property type="protein sequence ID" value="KAJ8882160.1"/>
    <property type="molecule type" value="Genomic_DNA"/>
</dbReference>
<protein>
    <recommendedName>
        <fullName evidence="1">Reverse transcriptase domain-containing protein</fullName>
    </recommendedName>
</protein>
<name>A0ABQ9HD45_9NEOP</name>
<feature type="domain" description="Reverse transcriptase" evidence="1">
    <location>
        <begin position="1"/>
        <end position="94"/>
    </location>
</feature>
<gene>
    <name evidence="2" type="ORF">PR048_018648</name>
</gene>
<keyword evidence="3" id="KW-1185">Reference proteome</keyword>
<sequence>MFYDLSKAFDFVNHDILLQKLEFNGRALNPFKSYLLNITHIVEMVKWETENTGVTQGSIMGPLLFLIYINDLPKIINHKNLTLFADDISILLME</sequence>
<accession>A0ABQ9HD45</accession>
<evidence type="ECO:0000313" key="3">
    <source>
        <dbReference type="Proteomes" id="UP001159363"/>
    </source>
</evidence>
<dbReference type="Pfam" id="PF00078">
    <property type="entry name" value="RVT_1"/>
    <property type="match status" value="1"/>
</dbReference>
<dbReference type="InterPro" id="IPR000477">
    <property type="entry name" value="RT_dom"/>
</dbReference>
<evidence type="ECO:0000259" key="1">
    <source>
        <dbReference type="PROSITE" id="PS50878"/>
    </source>
</evidence>
<dbReference type="Proteomes" id="UP001159363">
    <property type="component" value="Chromosome 5"/>
</dbReference>
<reference evidence="2 3" key="1">
    <citation type="submission" date="2023-02" db="EMBL/GenBank/DDBJ databases">
        <title>LHISI_Scaffold_Assembly.</title>
        <authorList>
            <person name="Stuart O.P."/>
            <person name="Cleave R."/>
            <person name="Magrath M.J.L."/>
            <person name="Mikheyev A.S."/>
        </authorList>
    </citation>
    <scope>NUCLEOTIDE SEQUENCE [LARGE SCALE GENOMIC DNA]</scope>
    <source>
        <strain evidence="2">Daus_M_001</strain>
        <tissue evidence="2">Leg muscle</tissue>
    </source>
</reference>